<feature type="compositionally biased region" description="Basic and acidic residues" evidence="3">
    <location>
        <begin position="143"/>
        <end position="154"/>
    </location>
</feature>
<dbReference type="PROSITE" id="PS50071">
    <property type="entry name" value="HOMEOBOX_2"/>
    <property type="match status" value="1"/>
</dbReference>
<dbReference type="SMART" id="SM00389">
    <property type="entry name" value="HOX"/>
    <property type="match status" value="1"/>
</dbReference>
<feature type="compositionally biased region" description="Low complexity" evidence="3">
    <location>
        <begin position="94"/>
        <end position="107"/>
    </location>
</feature>
<dbReference type="Pfam" id="PF00046">
    <property type="entry name" value="Homeodomain"/>
    <property type="match status" value="1"/>
</dbReference>
<dbReference type="SUPFAM" id="SSF46689">
    <property type="entry name" value="Homeodomain-like"/>
    <property type="match status" value="1"/>
</dbReference>
<evidence type="ECO:0000256" key="3">
    <source>
        <dbReference type="SAM" id="MobiDB-lite"/>
    </source>
</evidence>
<name>A0AAD7KIG2_9AGAR</name>
<dbReference type="CDD" id="cd00086">
    <property type="entry name" value="homeodomain"/>
    <property type="match status" value="1"/>
</dbReference>
<dbReference type="Gene3D" id="1.10.10.60">
    <property type="entry name" value="Homeodomain-like"/>
    <property type="match status" value="1"/>
</dbReference>
<feature type="compositionally biased region" description="Basic residues" evidence="3">
    <location>
        <begin position="79"/>
        <end position="89"/>
    </location>
</feature>
<feature type="compositionally biased region" description="Low complexity" evidence="3">
    <location>
        <begin position="115"/>
        <end position="142"/>
    </location>
</feature>
<feature type="DNA-binding region" description="Homeobox" evidence="1">
    <location>
        <begin position="29"/>
        <end position="88"/>
    </location>
</feature>
<dbReference type="AlphaFoldDB" id="A0AAD7KIG2"/>
<feature type="region of interest" description="Disordered" evidence="3">
    <location>
        <begin position="243"/>
        <end position="267"/>
    </location>
</feature>
<proteinExistence type="predicted"/>
<evidence type="ECO:0000313" key="5">
    <source>
        <dbReference type="EMBL" id="KAJ7786383.1"/>
    </source>
</evidence>
<dbReference type="EMBL" id="JARKIB010000001">
    <property type="protein sequence ID" value="KAJ7786383.1"/>
    <property type="molecule type" value="Genomic_DNA"/>
</dbReference>
<evidence type="ECO:0000256" key="1">
    <source>
        <dbReference type="PROSITE-ProRule" id="PRU00108"/>
    </source>
</evidence>
<dbReference type="GO" id="GO:0003677">
    <property type="term" value="F:DNA binding"/>
    <property type="evidence" value="ECO:0007669"/>
    <property type="project" value="UniProtKB-UniRule"/>
</dbReference>
<dbReference type="InterPro" id="IPR001356">
    <property type="entry name" value="HD"/>
</dbReference>
<accession>A0AAD7KIG2</accession>
<dbReference type="InterPro" id="IPR009057">
    <property type="entry name" value="Homeodomain-like_sf"/>
</dbReference>
<dbReference type="Proteomes" id="UP001215598">
    <property type="component" value="Unassembled WGS sequence"/>
</dbReference>
<protein>
    <submittedName>
        <fullName evidence="5">Homeodomain transcription factor</fullName>
    </submittedName>
</protein>
<comment type="subcellular location">
    <subcellularLocation>
        <location evidence="1 2">Nucleus</location>
    </subcellularLocation>
</comment>
<evidence type="ECO:0000259" key="4">
    <source>
        <dbReference type="PROSITE" id="PS50071"/>
    </source>
</evidence>
<keyword evidence="1 2" id="KW-0371">Homeobox</keyword>
<keyword evidence="6" id="KW-1185">Reference proteome</keyword>
<sequence length="282" mass="30647">MSPTIPQSLTYASSAQLYALAISDAIPTQIRQRLALSPAQTVLLEDRFKDNSHPTLEERQRLAFQTDMEVNSITSWFQNKRKASSRRRAQNIATSKKNSNTSTTMTTRHQTKAKSSSSASSRRSSTSSTSTSTSTSSSASRRPSLDRVASRSELRAPTPRTPSRRHNPHGPLWANMASSPIGPPSSPLAPEFVDFLEGQQTRSLEWACARRRLAVRDDDVDDLPGLMEDASGGDTDVEVEEAVTPPSSCDSSWASSGDPYKGGEPDDETMKAALALCGLMRG</sequence>
<dbReference type="GO" id="GO:0005634">
    <property type="term" value="C:nucleus"/>
    <property type="evidence" value="ECO:0007669"/>
    <property type="project" value="UniProtKB-SubCell"/>
</dbReference>
<comment type="caution">
    <text evidence="5">The sequence shown here is derived from an EMBL/GenBank/DDBJ whole genome shotgun (WGS) entry which is preliminary data.</text>
</comment>
<feature type="region of interest" description="Disordered" evidence="3">
    <location>
        <begin position="78"/>
        <end position="185"/>
    </location>
</feature>
<organism evidence="5 6">
    <name type="scientific">Mycena metata</name>
    <dbReference type="NCBI Taxonomy" id="1033252"/>
    <lineage>
        <taxon>Eukaryota</taxon>
        <taxon>Fungi</taxon>
        <taxon>Dikarya</taxon>
        <taxon>Basidiomycota</taxon>
        <taxon>Agaricomycotina</taxon>
        <taxon>Agaricomycetes</taxon>
        <taxon>Agaricomycetidae</taxon>
        <taxon>Agaricales</taxon>
        <taxon>Marasmiineae</taxon>
        <taxon>Mycenaceae</taxon>
        <taxon>Mycena</taxon>
    </lineage>
</organism>
<feature type="domain" description="Homeobox" evidence="4">
    <location>
        <begin position="27"/>
        <end position="87"/>
    </location>
</feature>
<reference evidence="5" key="1">
    <citation type="submission" date="2023-03" db="EMBL/GenBank/DDBJ databases">
        <title>Massive genome expansion in bonnet fungi (Mycena s.s.) driven by repeated elements and novel gene families across ecological guilds.</title>
        <authorList>
            <consortium name="Lawrence Berkeley National Laboratory"/>
            <person name="Harder C.B."/>
            <person name="Miyauchi S."/>
            <person name="Viragh M."/>
            <person name="Kuo A."/>
            <person name="Thoen E."/>
            <person name="Andreopoulos B."/>
            <person name="Lu D."/>
            <person name="Skrede I."/>
            <person name="Drula E."/>
            <person name="Henrissat B."/>
            <person name="Morin E."/>
            <person name="Kohler A."/>
            <person name="Barry K."/>
            <person name="LaButti K."/>
            <person name="Morin E."/>
            <person name="Salamov A."/>
            <person name="Lipzen A."/>
            <person name="Mereny Z."/>
            <person name="Hegedus B."/>
            <person name="Baldrian P."/>
            <person name="Stursova M."/>
            <person name="Weitz H."/>
            <person name="Taylor A."/>
            <person name="Grigoriev I.V."/>
            <person name="Nagy L.G."/>
            <person name="Martin F."/>
            <person name="Kauserud H."/>
        </authorList>
    </citation>
    <scope>NUCLEOTIDE SEQUENCE</scope>
    <source>
        <strain evidence="5">CBHHK182m</strain>
    </source>
</reference>
<keyword evidence="1 2" id="KW-0238">DNA-binding</keyword>
<evidence type="ECO:0000256" key="2">
    <source>
        <dbReference type="RuleBase" id="RU000682"/>
    </source>
</evidence>
<feature type="compositionally biased region" description="Low complexity" evidence="3">
    <location>
        <begin position="247"/>
        <end position="256"/>
    </location>
</feature>
<evidence type="ECO:0000313" key="6">
    <source>
        <dbReference type="Proteomes" id="UP001215598"/>
    </source>
</evidence>
<gene>
    <name evidence="5" type="ORF">B0H16DRAFT_29214</name>
</gene>
<keyword evidence="1 2" id="KW-0539">Nucleus</keyword>